<evidence type="ECO:0000313" key="2">
    <source>
        <dbReference type="EMBL" id="GJT42447.1"/>
    </source>
</evidence>
<accession>A0ABQ5DTB9</accession>
<organism evidence="2 3">
    <name type="scientific">Tanacetum coccineum</name>
    <dbReference type="NCBI Taxonomy" id="301880"/>
    <lineage>
        <taxon>Eukaryota</taxon>
        <taxon>Viridiplantae</taxon>
        <taxon>Streptophyta</taxon>
        <taxon>Embryophyta</taxon>
        <taxon>Tracheophyta</taxon>
        <taxon>Spermatophyta</taxon>
        <taxon>Magnoliopsida</taxon>
        <taxon>eudicotyledons</taxon>
        <taxon>Gunneridae</taxon>
        <taxon>Pentapetalae</taxon>
        <taxon>asterids</taxon>
        <taxon>campanulids</taxon>
        <taxon>Asterales</taxon>
        <taxon>Asteraceae</taxon>
        <taxon>Asteroideae</taxon>
        <taxon>Anthemideae</taxon>
        <taxon>Anthemidinae</taxon>
        <taxon>Tanacetum</taxon>
    </lineage>
</organism>
<evidence type="ECO:0000256" key="1">
    <source>
        <dbReference type="SAM" id="MobiDB-lite"/>
    </source>
</evidence>
<name>A0ABQ5DTB9_9ASTR</name>
<dbReference type="EMBL" id="BQNB010015645">
    <property type="protein sequence ID" value="GJT42447.1"/>
    <property type="molecule type" value="Genomic_DNA"/>
</dbReference>
<reference evidence="2" key="1">
    <citation type="journal article" date="2022" name="Int. J. Mol. Sci.">
        <title>Draft Genome of Tanacetum Coccineum: Genomic Comparison of Closely Related Tanacetum-Family Plants.</title>
        <authorList>
            <person name="Yamashiro T."/>
            <person name="Shiraishi A."/>
            <person name="Nakayama K."/>
            <person name="Satake H."/>
        </authorList>
    </citation>
    <scope>NUCLEOTIDE SEQUENCE</scope>
</reference>
<keyword evidence="3" id="KW-1185">Reference proteome</keyword>
<dbReference type="Proteomes" id="UP001151760">
    <property type="component" value="Unassembled WGS sequence"/>
</dbReference>
<gene>
    <name evidence="2" type="ORF">Tco_0951162</name>
</gene>
<reference evidence="2" key="2">
    <citation type="submission" date="2022-01" db="EMBL/GenBank/DDBJ databases">
        <authorList>
            <person name="Yamashiro T."/>
            <person name="Shiraishi A."/>
            <person name="Satake H."/>
            <person name="Nakayama K."/>
        </authorList>
    </citation>
    <scope>NUCLEOTIDE SEQUENCE</scope>
</reference>
<feature type="compositionally biased region" description="Polar residues" evidence="1">
    <location>
        <begin position="111"/>
        <end position="120"/>
    </location>
</feature>
<comment type="caution">
    <text evidence="2">The sequence shown here is derived from an EMBL/GenBank/DDBJ whole genome shotgun (WGS) entry which is preliminary data.</text>
</comment>
<evidence type="ECO:0000313" key="3">
    <source>
        <dbReference type="Proteomes" id="UP001151760"/>
    </source>
</evidence>
<feature type="region of interest" description="Disordered" evidence="1">
    <location>
        <begin position="108"/>
        <end position="131"/>
    </location>
</feature>
<sequence length="190" mass="21999">MRTNGKLQIATDFNPLLKKKRNTNRLKEQTLTPSVLVGENFVGTESDDKGKETLDVDKETWNKSRKALKILLVEENAGYNARNVVVEKIEKRIRVTKIKEYSRKECGKRVGTTQGNNNNEQESETKEGKFGFRSKEIKATQRIWKRCGSEIKNNTQGKNKTTVVGDTRHTRKRKSLLVDWLNRYQEKQTI</sequence>
<proteinExistence type="predicted"/>
<protein>
    <submittedName>
        <fullName evidence="2">Uncharacterized protein</fullName>
    </submittedName>
</protein>